<keyword evidence="5 8" id="KW-0862">Zinc</keyword>
<dbReference type="PANTHER" id="PTHR12111:SF1">
    <property type="entry name" value="SPLICING FACTOR YJU2"/>
    <property type="match status" value="1"/>
</dbReference>
<dbReference type="VEuPathDB" id="FungiDB:PYU1_G005117"/>
<feature type="binding site" evidence="8">
    <location>
        <position position="83"/>
    </location>
    <ligand>
        <name>Zn(2+)</name>
        <dbReference type="ChEBI" id="CHEBI:29105"/>
    </ligand>
</feature>
<dbReference type="GO" id="GO:0046872">
    <property type="term" value="F:metal ion binding"/>
    <property type="evidence" value="ECO:0007669"/>
    <property type="project" value="UniProtKB-KW"/>
</dbReference>
<dbReference type="EnsemblProtists" id="PYU1_T005128">
    <property type="protein sequence ID" value="PYU1_T005128"/>
    <property type="gene ID" value="PYU1_G005117"/>
</dbReference>
<dbReference type="InterPro" id="IPR043701">
    <property type="entry name" value="Yju2"/>
</dbReference>
<evidence type="ECO:0000256" key="4">
    <source>
        <dbReference type="ARBA" id="ARBA00022728"/>
    </source>
</evidence>
<comment type="subcellular location">
    <subcellularLocation>
        <location evidence="1 8">Nucleus</location>
    </subcellularLocation>
</comment>
<feature type="binding site" evidence="8">
    <location>
        <position position="43"/>
    </location>
    <ligand>
        <name>Zn(2+)</name>
        <dbReference type="ChEBI" id="CHEBI:29105"/>
    </ligand>
</feature>
<keyword evidence="3 8" id="KW-0479">Metal-binding</keyword>
<comment type="subunit">
    <text evidence="8">Component of the spliceosome. Present in the activated B complex, the catalytically activated B* complex which catalyzes the branching, the catalytic step 1 C complex catalyzing the exon ligation, and the postcatalytic P complex containing the ligated exons (mRNA) and the excised lariat intron.</text>
</comment>
<protein>
    <recommendedName>
        <fullName evidence="8">Splicing factor YJU2</fullName>
    </recommendedName>
</protein>
<dbReference type="GO" id="GO:0071006">
    <property type="term" value="C:U2-type catalytic step 1 spliceosome"/>
    <property type="evidence" value="ECO:0007669"/>
    <property type="project" value="UniProtKB-UniRule"/>
</dbReference>
<dbReference type="GO" id="GO:0000349">
    <property type="term" value="P:generation of catalytic spliceosome for first transesterification step"/>
    <property type="evidence" value="ECO:0007669"/>
    <property type="project" value="UniProtKB-UniRule"/>
</dbReference>
<evidence type="ECO:0000256" key="3">
    <source>
        <dbReference type="ARBA" id="ARBA00022723"/>
    </source>
</evidence>
<evidence type="ECO:0000256" key="8">
    <source>
        <dbReference type="HAMAP-Rule" id="MF_03226"/>
    </source>
</evidence>
<accession>K3WJI6</accession>
<dbReference type="InterPro" id="IPR007590">
    <property type="entry name" value="Saf4/Yju2"/>
</dbReference>
<reference evidence="11" key="2">
    <citation type="submission" date="2010-04" db="EMBL/GenBank/DDBJ databases">
        <authorList>
            <person name="Buell R."/>
            <person name="Hamilton J."/>
            <person name="Hostetler J."/>
        </authorList>
    </citation>
    <scope>NUCLEOTIDE SEQUENCE [LARGE SCALE GENOMIC DNA]</scope>
    <source>
        <strain evidence="11">DAOM:BR144</strain>
    </source>
</reference>
<dbReference type="AlphaFoldDB" id="K3WJI6"/>
<evidence type="ECO:0000256" key="2">
    <source>
        <dbReference type="ARBA" id="ARBA00022664"/>
    </source>
</evidence>
<evidence type="ECO:0000256" key="1">
    <source>
        <dbReference type="ARBA" id="ARBA00004123"/>
    </source>
</evidence>
<evidence type="ECO:0000256" key="9">
    <source>
        <dbReference type="SAM" id="MobiDB-lite"/>
    </source>
</evidence>
<dbReference type="HAMAP" id="MF_03226">
    <property type="entry name" value="YJU2"/>
    <property type="match status" value="1"/>
</dbReference>
<evidence type="ECO:0000256" key="5">
    <source>
        <dbReference type="ARBA" id="ARBA00022833"/>
    </source>
</evidence>
<reference evidence="10" key="3">
    <citation type="submission" date="2015-02" db="UniProtKB">
        <authorList>
            <consortium name="EnsemblProtists"/>
        </authorList>
    </citation>
    <scope>IDENTIFICATION</scope>
    <source>
        <strain evidence="10">DAOM BR144</strain>
    </source>
</reference>
<evidence type="ECO:0000313" key="11">
    <source>
        <dbReference type="Proteomes" id="UP000019132"/>
    </source>
</evidence>
<keyword evidence="4 8" id="KW-0747">Spliceosome</keyword>
<dbReference type="eggNOG" id="KOG2989">
    <property type="taxonomic scope" value="Eukaryota"/>
</dbReference>
<dbReference type="Pfam" id="PF04502">
    <property type="entry name" value="Saf4_Yju2"/>
    <property type="match status" value="1"/>
</dbReference>
<evidence type="ECO:0000313" key="10">
    <source>
        <dbReference type="EnsemblProtists" id="PYU1_T005128"/>
    </source>
</evidence>
<dbReference type="InParanoid" id="K3WJI6"/>
<dbReference type="PANTHER" id="PTHR12111">
    <property type="entry name" value="SPLICING FACTOR YJU2"/>
    <property type="match status" value="1"/>
</dbReference>
<feature type="region of interest" description="Disordered" evidence="9">
    <location>
        <begin position="112"/>
        <end position="135"/>
    </location>
</feature>
<name>K3WJI6_GLOUD</name>
<dbReference type="EMBL" id="GL376564">
    <property type="status" value="NOT_ANNOTATED_CDS"/>
    <property type="molecule type" value="Genomic_DNA"/>
</dbReference>
<comment type="function">
    <text evidence="8">Part of the spliceosome which catalyzes two sequential transesterification reactions, first the excision of the non-coding intron from pre-mRNA and then the ligation of the coding exons to form the mature mRNA. Plays a role in stabilizing the structure of the spliceosome catalytic core and docking of the branch helix into the active site, producing 5'-exon and lariat intron-3'-intermediates.</text>
</comment>
<feature type="binding site" evidence="8">
    <location>
        <position position="80"/>
    </location>
    <ligand>
        <name>Zn(2+)</name>
        <dbReference type="ChEBI" id="CHEBI:29105"/>
    </ligand>
</feature>
<keyword evidence="2" id="KW-0507">mRNA processing</keyword>
<reference evidence="11" key="1">
    <citation type="journal article" date="2010" name="Genome Biol.">
        <title>Genome sequence of the necrotrophic plant pathogen Pythium ultimum reveals original pathogenicity mechanisms and effector repertoire.</title>
        <authorList>
            <person name="Levesque C.A."/>
            <person name="Brouwer H."/>
            <person name="Cano L."/>
            <person name="Hamilton J.P."/>
            <person name="Holt C."/>
            <person name="Huitema E."/>
            <person name="Raffaele S."/>
            <person name="Robideau G.P."/>
            <person name="Thines M."/>
            <person name="Win J."/>
            <person name="Zerillo M.M."/>
            <person name="Beakes G.W."/>
            <person name="Boore J.L."/>
            <person name="Busam D."/>
            <person name="Dumas B."/>
            <person name="Ferriera S."/>
            <person name="Fuerstenberg S.I."/>
            <person name="Gachon C.M."/>
            <person name="Gaulin E."/>
            <person name="Govers F."/>
            <person name="Grenville-Briggs L."/>
            <person name="Horner N."/>
            <person name="Hostetler J."/>
            <person name="Jiang R.H."/>
            <person name="Johnson J."/>
            <person name="Krajaejun T."/>
            <person name="Lin H."/>
            <person name="Meijer H.J."/>
            <person name="Moore B."/>
            <person name="Morris P."/>
            <person name="Phuntmart V."/>
            <person name="Puiu D."/>
            <person name="Shetty J."/>
            <person name="Stajich J.E."/>
            <person name="Tripathy S."/>
            <person name="Wawra S."/>
            <person name="van West P."/>
            <person name="Whitty B.R."/>
            <person name="Coutinho P.M."/>
            <person name="Henrissat B."/>
            <person name="Martin F."/>
            <person name="Thomas P.D."/>
            <person name="Tyler B.M."/>
            <person name="De Vries R.P."/>
            <person name="Kamoun S."/>
            <person name="Yandell M."/>
            <person name="Tisserat N."/>
            <person name="Buell C.R."/>
        </authorList>
    </citation>
    <scope>NUCLEOTIDE SEQUENCE</scope>
    <source>
        <strain evidence="11">DAOM:BR144</strain>
    </source>
</reference>
<dbReference type="OMA" id="DYICESG"/>
<evidence type="ECO:0000256" key="6">
    <source>
        <dbReference type="ARBA" id="ARBA00023187"/>
    </source>
</evidence>
<sequence>MGERKVLNKYFPPDFDPSLVPRRKRPKNEQIEVRMMLPFSIQCNTCGEYMYRGKKFNSRKEEVTEETYHGIRIFRFYIKCITCSQEITFKTDPKRGDYVAEHGCVRNFEPWREHEDEEEAAHQQREDEEKGDSMKALENRTLDSKREMDILDALDEIKAINQRHAKIDTDVLLQQHAQQQPGTLSKEDQQRQLEEDMLQAKLVFQQKKKQKVDGSIQSNVATSLAAPNGDSAAAKAGNLDDPTTTATAFGSKPVAAEKQETSTPTLSVIVKKKSDGAGDKKKKAMASKKPKAKPVLTSLVAQYSDSD</sequence>
<feature type="compositionally biased region" description="Basic residues" evidence="9">
    <location>
        <begin position="280"/>
        <end position="292"/>
    </location>
</feature>
<feature type="region of interest" description="Disordered" evidence="9">
    <location>
        <begin position="232"/>
        <end position="307"/>
    </location>
</feature>
<organism evidence="10 11">
    <name type="scientific">Globisporangium ultimum (strain ATCC 200006 / CBS 805.95 / DAOM BR144)</name>
    <name type="common">Pythium ultimum</name>
    <dbReference type="NCBI Taxonomy" id="431595"/>
    <lineage>
        <taxon>Eukaryota</taxon>
        <taxon>Sar</taxon>
        <taxon>Stramenopiles</taxon>
        <taxon>Oomycota</taxon>
        <taxon>Peronosporomycetes</taxon>
        <taxon>Pythiales</taxon>
        <taxon>Pythiaceae</taxon>
        <taxon>Globisporangium</taxon>
    </lineage>
</organism>
<dbReference type="STRING" id="431595.K3WJI6"/>
<keyword evidence="6" id="KW-0508">mRNA splicing</keyword>
<comment type="similarity">
    <text evidence="8">Belongs to the CWC16 family. YJU2 subfamily.</text>
</comment>
<proteinExistence type="inferred from homology"/>
<dbReference type="HOGENOM" id="CLU_053603_0_0_1"/>
<keyword evidence="11" id="KW-1185">Reference proteome</keyword>
<keyword evidence="7 8" id="KW-0539">Nucleus</keyword>
<evidence type="ECO:0000256" key="7">
    <source>
        <dbReference type="ARBA" id="ARBA00023242"/>
    </source>
</evidence>
<dbReference type="Proteomes" id="UP000019132">
    <property type="component" value="Unassembled WGS sequence"/>
</dbReference>
<feature type="binding site" evidence="8">
    <location>
        <position position="46"/>
    </location>
    <ligand>
        <name>Zn(2+)</name>
        <dbReference type="ChEBI" id="CHEBI:29105"/>
    </ligand>
</feature>